<dbReference type="Gene3D" id="3.40.50.2020">
    <property type="match status" value="1"/>
</dbReference>
<accession>A0A0R1VZW8</accession>
<feature type="domain" description="Phosphoribosyltransferase" evidence="2">
    <location>
        <begin position="188"/>
        <end position="229"/>
    </location>
</feature>
<organism evidence="3 4">
    <name type="scientific">Lapidilactobacillus concavus DSM 17758</name>
    <dbReference type="NCBI Taxonomy" id="1423735"/>
    <lineage>
        <taxon>Bacteria</taxon>
        <taxon>Bacillati</taxon>
        <taxon>Bacillota</taxon>
        <taxon>Bacilli</taxon>
        <taxon>Lactobacillales</taxon>
        <taxon>Lactobacillaceae</taxon>
        <taxon>Lapidilactobacillus</taxon>
    </lineage>
</organism>
<dbReference type="PANTHER" id="PTHR47505">
    <property type="entry name" value="DNA UTILIZATION PROTEIN YHGH"/>
    <property type="match status" value="1"/>
</dbReference>
<dbReference type="OrthoDB" id="9779910at2"/>
<protein>
    <recommendedName>
        <fullName evidence="2">Phosphoribosyltransferase domain-containing protein</fullName>
    </recommendedName>
</protein>
<evidence type="ECO:0000259" key="2">
    <source>
        <dbReference type="Pfam" id="PF00156"/>
    </source>
</evidence>
<dbReference type="InterPro" id="IPR051910">
    <property type="entry name" value="ComF/GntX_DNA_util-trans"/>
</dbReference>
<dbReference type="InterPro" id="IPR000836">
    <property type="entry name" value="PRTase_dom"/>
</dbReference>
<name>A0A0R1VZW8_9LACO</name>
<reference evidence="3 4" key="1">
    <citation type="journal article" date="2015" name="Genome Announc.">
        <title>Expanding the biotechnology potential of lactobacilli through comparative genomics of 213 strains and associated genera.</title>
        <authorList>
            <person name="Sun Z."/>
            <person name="Harris H.M."/>
            <person name="McCann A."/>
            <person name="Guo C."/>
            <person name="Argimon S."/>
            <person name="Zhang W."/>
            <person name="Yang X."/>
            <person name="Jeffery I.B."/>
            <person name="Cooney J.C."/>
            <person name="Kagawa T.F."/>
            <person name="Liu W."/>
            <person name="Song Y."/>
            <person name="Salvetti E."/>
            <person name="Wrobel A."/>
            <person name="Rasinkangas P."/>
            <person name="Parkhill J."/>
            <person name="Rea M.C."/>
            <person name="O'Sullivan O."/>
            <person name="Ritari J."/>
            <person name="Douillard F.P."/>
            <person name="Paul Ross R."/>
            <person name="Yang R."/>
            <person name="Briner A.E."/>
            <person name="Felis G.E."/>
            <person name="de Vos W.M."/>
            <person name="Barrangou R."/>
            <person name="Klaenhammer T.R."/>
            <person name="Caufield P.W."/>
            <person name="Cui Y."/>
            <person name="Zhang H."/>
            <person name="O'Toole P.W."/>
        </authorList>
    </citation>
    <scope>NUCLEOTIDE SEQUENCE [LARGE SCALE GENOMIC DNA]</scope>
    <source>
        <strain evidence="3 4">DSM 17758</strain>
    </source>
</reference>
<gene>
    <name evidence="3" type="ORF">FC15_GL001792</name>
</gene>
<evidence type="ECO:0000313" key="3">
    <source>
        <dbReference type="EMBL" id="KRM09140.1"/>
    </source>
</evidence>
<evidence type="ECO:0000313" key="4">
    <source>
        <dbReference type="Proteomes" id="UP000051315"/>
    </source>
</evidence>
<dbReference type="AlphaFoldDB" id="A0A0R1VZW8"/>
<comment type="caution">
    <text evidence="3">The sequence shown here is derived from an EMBL/GenBank/DDBJ whole genome shotgun (WGS) entry which is preliminary data.</text>
</comment>
<dbReference type="RefSeq" id="WP_057824864.1">
    <property type="nucleotide sequence ID" value="NZ_AZFX01000059.1"/>
</dbReference>
<proteinExistence type="inferred from homology"/>
<dbReference type="PANTHER" id="PTHR47505:SF1">
    <property type="entry name" value="DNA UTILIZATION PROTEIN YHGH"/>
    <property type="match status" value="1"/>
</dbReference>
<dbReference type="InterPro" id="IPR029057">
    <property type="entry name" value="PRTase-like"/>
</dbReference>
<dbReference type="Pfam" id="PF00156">
    <property type="entry name" value="Pribosyltran"/>
    <property type="match status" value="1"/>
</dbReference>
<sequence length="230" mass="26818">MMLCLLCGRVLTPHYSLQTLLLARQFYYDAICETCSHDFERINSSTACPACYRAQTCGKLCSDCQRYQTLKIAKATNRSLFSYNSAMHDYFQAYKRHGDYRIRRVFSGSLRGALTAYSRDYLFVPIPTSREHFEKRQFDPVLGLYEGLCPMTPLLIKNGREWHQSTLERKMRLEAPQTFECVRVDWTKFRRQRILILDDIYTTGTTLLRATDALREGNFQGEIQSLTLAR</sequence>
<dbReference type="SUPFAM" id="SSF53271">
    <property type="entry name" value="PRTase-like"/>
    <property type="match status" value="1"/>
</dbReference>
<dbReference type="PATRIC" id="fig|1423735.3.peg.1862"/>
<dbReference type="CDD" id="cd06223">
    <property type="entry name" value="PRTases_typeI"/>
    <property type="match status" value="1"/>
</dbReference>
<comment type="similarity">
    <text evidence="1">Belongs to the ComF/GntX family.</text>
</comment>
<keyword evidence="4" id="KW-1185">Reference proteome</keyword>
<dbReference type="EMBL" id="AZFX01000059">
    <property type="protein sequence ID" value="KRM09140.1"/>
    <property type="molecule type" value="Genomic_DNA"/>
</dbReference>
<evidence type="ECO:0000256" key="1">
    <source>
        <dbReference type="ARBA" id="ARBA00008007"/>
    </source>
</evidence>
<dbReference type="Proteomes" id="UP000051315">
    <property type="component" value="Unassembled WGS sequence"/>
</dbReference>
<dbReference type="STRING" id="1423735.FC15_GL001792"/>